<dbReference type="AlphaFoldDB" id="A0A1E7ESR4"/>
<feature type="chain" id="PRO_5009192191" evidence="2">
    <location>
        <begin position="31"/>
        <end position="188"/>
    </location>
</feature>
<evidence type="ECO:0000313" key="3">
    <source>
        <dbReference type="EMBL" id="OEU08886.1"/>
    </source>
</evidence>
<dbReference type="KEGG" id="fcy:FRACYDRAFT_249231"/>
<organism evidence="3 4">
    <name type="scientific">Fragilariopsis cylindrus CCMP1102</name>
    <dbReference type="NCBI Taxonomy" id="635003"/>
    <lineage>
        <taxon>Eukaryota</taxon>
        <taxon>Sar</taxon>
        <taxon>Stramenopiles</taxon>
        <taxon>Ochrophyta</taxon>
        <taxon>Bacillariophyta</taxon>
        <taxon>Bacillariophyceae</taxon>
        <taxon>Bacillariophycidae</taxon>
        <taxon>Bacillariales</taxon>
        <taxon>Bacillariaceae</taxon>
        <taxon>Fragilariopsis</taxon>
    </lineage>
</organism>
<protein>
    <submittedName>
        <fullName evidence="3">Uncharacterized protein</fullName>
    </submittedName>
</protein>
<dbReference type="Proteomes" id="UP000095751">
    <property type="component" value="Unassembled WGS sequence"/>
</dbReference>
<dbReference type="EMBL" id="KV784378">
    <property type="protein sequence ID" value="OEU08886.1"/>
    <property type="molecule type" value="Genomic_DNA"/>
</dbReference>
<proteinExistence type="predicted"/>
<feature type="region of interest" description="Disordered" evidence="1">
    <location>
        <begin position="135"/>
        <end position="168"/>
    </location>
</feature>
<dbReference type="InParanoid" id="A0A1E7ESR4"/>
<sequence length="188" mass="20434">MTNQHTMTRLAMALPLVVLVVALFAIQVQAQGGSATIKNYCGVKACIEPLSMTCEEMIDRYEFQGSCCSLESVPQINGCRVTVSYGNCFWYPWCGDCDENDQKEISRCNNVFETDANVRPCPAGSFDPLAIQSDPEWSPPSCSPTMSPTDSFPPTVEGDESSTDTTTSTTKRIATMIISILAFIATTA</sequence>
<name>A0A1E7ESR4_9STRA</name>
<evidence type="ECO:0000256" key="2">
    <source>
        <dbReference type="SAM" id="SignalP"/>
    </source>
</evidence>
<feature type="signal peptide" evidence="2">
    <location>
        <begin position="1"/>
        <end position="30"/>
    </location>
</feature>
<accession>A0A1E7ESR4</accession>
<keyword evidence="2" id="KW-0732">Signal</keyword>
<reference evidence="3 4" key="1">
    <citation type="submission" date="2016-09" db="EMBL/GenBank/DDBJ databases">
        <title>Extensive genetic diversity and differential bi-allelic expression allows diatom success in the polar Southern Ocean.</title>
        <authorList>
            <consortium name="DOE Joint Genome Institute"/>
            <person name="Mock T."/>
            <person name="Otillar R.P."/>
            <person name="Strauss J."/>
            <person name="Dupont C."/>
            <person name="Frickenhaus S."/>
            <person name="Maumus F."/>
            <person name="Mcmullan M."/>
            <person name="Sanges R."/>
            <person name="Schmutz J."/>
            <person name="Toseland A."/>
            <person name="Valas R."/>
            <person name="Veluchamy A."/>
            <person name="Ward B.J."/>
            <person name="Allen A."/>
            <person name="Barry K."/>
            <person name="Falciatore A."/>
            <person name="Ferrante M."/>
            <person name="Fortunato A.E."/>
            <person name="Gloeckner G."/>
            <person name="Gruber A."/>
            <person name="Hipkin R."/>
            <person name="Janech M."/>
            <person name="Kroth P."/>
            <person name="Leese F."/>
            <person name="Lindquist E."/>
            <person name="Lyon B.R."/>
            <person name="Martin J."/>
            <person name="Mayer C."/>
            <person name="Parker M."/>
            <person name="Quesneville H."/>
            <person name="Raymond J."/>
            <person name="Uhlig C."/>
            <person name="Valentin K.U."/>
            <person name="Worden A.Z."/>
            <person name="Armbrust E.V."/>
            <person name="Bowler C."/>
            <person name="Green B."/>
            <person name="Moulton V."/>
            <person name="Van Oosterhout C."/>
            <person name="Grigoriev I."/>
        </authorList>
    </citation>
    <scope>NUCLEOTIDE SEQUENCE [LARGE SCALE GENOMIC DNA]</scope>
    <source>
        <strain evidence="3 4">CCMP1102</strain>
    </source>
</reference>
<dbReference type="OrthoDB" id="45962at2759"/>
<gene>
    <name evidence="3" type="ORF">FRACYDRAFT_249231</name>
</gene>
<keyword evidence="4" id="KW-1185">Reference proteome</keyword>
<evidence type="ECO:0000313" key="4">
    <source>
        <dbReference type="Proteomes" id="UP000095751"/>
    </source>
</evidence>
<evidence type="ECO:0000256" key="1">
    <source>
        <dbReference type="SAM" id="MobiDB-lite"/>
    </source>
</evidence>